<feature type="chain" id="PRO_5041245490" evidence="1">
    <location>
        <begin position="21"/>
        <end position="203"/>
    </location>
</feature>
<accession>A0AA40B5M5</accession>
<comment type="caution">
    <text evidence="3">The sequence shown here is derived from an EMBL/GenBank/DDBJ whole genome shotgun (WGS) entry which is preliminary data.</text>
</comment>
<name>A0AA40B5M5_9PEZI</name>
<dbReference type="InterPro" id="IPR029226">
    <property type="entry name" value="Ecp2-like"/>
</dbReference>
<reference evidence="3" key="1">
    <citation type="submission" date="2023-06" db="EMBL/GenBank/DDBJ databases">
        <title>Genome-scale phylogeny and comparative genomics of the fungal order Sordariales.</title>
        <authorList>
            <consortium name="Lawrence Berkeley National Laboratory"/>
            <person name="Hensen N."/>
            <person name="Bonometti L."/>
            <person name="Westerberg I."/>
            <person name="Brannstrom I.O."/>
            <person name="Guillou S."/>
            <person name="Cros-Aarteil S."/>
            <person name="Calhoun S."/>
            <person name="Haridas S."/>
            <person name="Kuo A."/>
            <person name="Mondo S."/>
            <person name="Pangilinan J."/>
            <person name="Riley R."/>
            <person name="LaButti K."/>
            <person name="Andreopoulos B."/>
            <person name="Lipzen A."/>
            <person name="Chen C."/>
            <person name="Yanf M."/>
            <person name="Daum C."/>
            <person name="Ng V."/>
            <person name="Clum A."/>
            <person name="Steindorff A."/>
            <person name="Ohm R."/>
            <person name="Martin F."/>
            <person name="Silar P."/>
            <person name="Natvig D."/>
            <person name="Lalanne C."/>
            <person name="Gautier V."/>
            <person name="Ament-velasquez S.L."/>
            <person name="Kruys A."/>
            <person name="Hutchinson M.I."/>
            <person name="Powell A.J."/>
            <person name="Barry K."/>
            <person name="Miller A.N."/>
            <person name="Grigoriev I.V."/>
            <person name="Debuchy R."/>
            <person name="Gladieux P."/>
            <person name="Thoren M.H."/>
            <person name="Johannesson H."/>
        </authorList>
    </citation>
    <scope>NUCLEOTIDE SEQUENCE</scope>
    <source>
        <strain evidence="3">SMH2392-1A</strain>
    </source>
</reference>
<keyword evidence="4" id="KW-1185">Reference proteome</keyword>
<dbReference type="EMBL" id="JAUIRO010000002">
    <property type="protein sequence ID" value="KAK0728130.1"/>
    <property type="molecule type" value="Genomic_DNA"/>
</dbReference>
<feature type="signal peptide" evidence="1">
    <location>
        <begin position="1"/>
        <end position="20"/>
    </location>
</feature>
<evidence type="ECO:0000259" key="2">
    <source>
        <dbReference type="Pfam" id="PF14856"/>
    </source>
</evidence>
<evidence type="ECO:0000256" key="1">
    <source>
        <dbReference type="SAM" id="SignalP"/>
    </source>
</evidence>
<gene>
    <name evidence="3" type="ORF">B0T26DRAFT_748397</name>
</gene>
<proteinExistence type="predicted"/>
<sequence length="203" mass="20908">MRFSTATLTTILASASLAVAAPFSIDDIGKAFSDLTKISIPSIFKGVSAADIPRSAAKLPKLPVIPGLSTISTLFDLTKLITTVVEEGPDLFKNACGDSTFVDQGSEASPLVIDCERMCDNLSGPGAFTIIGEDRQLASFGTCAFGADPGTLGAAVVGTEDIRDLVASSIAAFKRQSDGKVGSKGSMACGPIGVNVDWGLYHT</sequence>
<protein>
    <submittedName>
        <fullName evidence="3">Necrosis-inducing factor-domain-containing protein</fullName>
    </submittedName>
</protein>
<dbReference type="RefSeq" id="XP_060300985.1">
    <property type="nucleotide sequence ID" value="XM_060444958.1"/>
</dbReference>
<dbReference type="GeneID" id="85328228"/>
<dbReference type="Pfam" id="PF14856">
    <property type="entry name" value="Hce2"/>
    <property type="match status" value="1"/>
</dbReference>
<keyword evidence="1" id="KW-0732">Signal</keyword>
<evidence type="ECO:0000313" key="4">
    <source>
        <dbReference type="Proteomes" id="UP001172101"/>
    </source>
</evidence>
<evidence type="ECO:0000313" key="3">
    <source>
        <dbReference type="EMBL" id="KAK0728130.1"/>
    </source>
</evidence>
<dbReference type="Proteomes" id="UP001172101">
    <property type="component" value="Unassembled WGS sequence"/>
</dbReference>
<organism evidence="3 4">
    <name type="scientific">Lasiosphaeria miniovina</name>
    <dbReference type="NCBI Taxonomy" id="1954250"/>
    <lineage>
        <taxon>Eukaryota</taxon>
        <taxon>Fungi</taxon>
        <taxon>Dikarya</taxon>
        <taxon>Ascomycota</taxon>
        <taxon>Pezizomycotina</taxon>
        <taxon>Sordariomycetes</taxon>
        <taxon>Sordariomycetidae</taxon>
        <taxon>Sordariales</taxon>
        <taxon>Lasiosphaeriaceae</taxon>
        <taxon>Lasiosphaeria</taxon>
    </lineage>
</organism>
<dbReference type="AlphaFoldDB" id="A0AA40B5M5"/>
<feature type="domain" description="Ecp2 effector protein-like" evidence="2">
    <location>
        <begin position="96"/>
        <end position="189"/>
    </location>
</feature>